<dbReference type="SUPFAM" id="SSF54211">
    <property type="entry name" value="Ribosomal protein S5 domain 2-like"/>
    <property type="match status" value="1"/>
</dbReference>
<feature type="domain" description="GHMP kinase N-terminal" evidence="8">
    <location>
        <begin position="66"/>
        <end position="135"/>
    </location>
</feature>
<keyword evidence="6" id="KW-0067">ATP-binding</keyword>
<evidence type="ECO:0000256" key="2">
    <source>
        <dbReference type="ARBA" id="ARBA00012052"/>
    </source>
</evidence>
<proteinExistence type="inferred from homology"/>
<dbReference type="Pfam" id="PF08544">
    <property type="entry name" value="GHMP_kinases_C"/>
    <property type="match status" value="1"/>
</dbReference>
<dbReference type="GO" id="GO:0016114">
    <property type="term" value="P:terpenoid biosynthetic process"/>
    <property type="evidence" value="ECO:0007669"/>
    <property type="project" value="InterPro"/>
</dbReference>
<evidence type="ECO:0000256" key="5">
    <source>
        <dbReference type="ARBA" id="ARBA00022777"/>
    </source>
</evidence>
<dbReference type="PANTHER" id="PTHR43527:SF2">
    <property type="entry name" value="4-DIPHOSPHOCYTIDYL-2-C-METHYL-D-ERYTHRITOL KINASE, CHLOROPLASTIC"/>
    <property type="match status" value="1"/>
</dbReference>
<dbReference type="InterPro" id="IPR014721">
    <property type="entry name" value="Ribsml_uS5_D2-typ_fold_subgr"/>
</dbReference>
<dbReference type="GO" id="GO:0050515">
    <property type="term" value="F:4-(cytidine 5'-diphospho)-2-C-methyl-D-erythritol kinase activity"/>
    <property type="evidence" value="ECO:0007669"/>
    <property type="project" value="UniProtKB-EC"/>
</dbReference>
<dbReference type="InterPro" id="IPR020568">
    <property type="entry name" value="Ribosomal_Su5_D2-typ_SF"/>
</dbReference>
<keyword evidence="4" id="KW-0547">Nucleotide-binding</keyword>
<dbReference type="GO" id="GO:0005524">
    <property type="term" value="F:ATP binding"/>
    <property type="evidence" value="ECO:0007669"/>
    <property type="project" value="UniProtKB-KW"/>
</dbReference>
<name>A0A6J7K0I4_9ZZZZ</name>
<dbReference type="NCBIfam" id="NF002870">
    <property type="entry name" value="PRK03188.1"/>
    <property type="match status" value="1"/>
</dbReference>
<reference evidence="10" key="1">
    <citation type="submission" date="2020-05" db="EMBL/GenBank/DDBJ databases">
        <authorList>
            <person name="Chiriac C."/>
            <person name="Salcher M."/>
            <person name="Ghai R."/>
            <person name="Kavagutti S V."/>
        </authorList>
    </citation>
    <scope>NUCLEOTIDE SEQUENCE</scope>
</reference>
<dbReference type="PIRSF" id="PIRSF010376">
    <property type="entry name" value="IspE"/>
    <property type="match status" value="1"/>
</dbReference>
<dbReference type="PANTHER" id="PTHR43527">
    <property type="entry name" value="4-DIPHOSPHOCYTIDYL-2-C-METHYL-D-ERYTHRITOL KINASE, CHLOROPLASTIC"/>
    <property type="match status" value="1"/>
</dbReference>
<dbReference type="InterPro" id="IPR006204">
    <property type="entry name" value="GHMP_kinase_N_dom"/>
</dbReference>
<evidence type="ECO:0000256" key="1">
    <source>
        <dbReference type="ARBA" id="ARBA00009684"/>
    </source>
</evidence>
<dbReference type="AlphaFoldDB" id="A0A6J7K0I4"/>
<evidence type="ECO:0000256" key="7">
    <source>
        <dbReference type="ARBA" id="ARBA00032554"/>
    </source>
</evidence>
<accession>A0A6J7K0I4</accession>
<dbReference type="Gene3D" id="3.30.230.10">
    <property type="match status" value="1"/>
</dbReference>
<sequence>MSVTASAPGKINLFFTVGALQPDGFHEVVSIYQALNLRETVSVTAAKEFSLTVSGITEGVPTDETNLAIKAAKFVSRSPLAIHIEKTVPVAGGMGGGSADAAAVVVAASKMCGAKVTASETVALGSDVPFAILGGTALGTGRGELLTPLETAGEFHWVLVPAPFGLSTPQVYRTLDELRPKPEERDAMPLIEALRKGAPSDIAPLLHNDLQQAALHLRPELQETIDALESAGALRAMVSGSGPTILALVESADEAMRIAEACGGIATSGPALGAHV</sequence>
<dbReference type="InterPro" id="IPR004424">
    <property type="entry name" value="IspE"/>
</dbReference>
<keyword evidence="5" id="KW-0418">Kinase</keyword>
<dbReference type="Gene3D" id="3.30.70.890">
    <property type="entry name" value="GHMP kinase, C-terminal domain"/>
    <property type="match status" value="1"/>
</dbReference>
<dbReference type="HAMAP" id="MF_00061">
    <property type="entry name" value="IspE"/>
    <property type="match status" value="1"/>
</dbReference>
<evidence type="ECO:0000259" key="9">
    <source>
        <dbReference type="Pfam" id="PF08544"/>
    </source>
</evidence>
<evidence type="ECO:0000256" key="3">
    <source>
        <dbReference type="ARBA" id="ARBA00022679"/>
    </source>
</evidence>
<gene>
    <name evidence="10" type="ORF">UFOPK3837_00243</name>
</gene>
<organism evidence="10">
    <name type="scientific">freshwater metagenome</name>
    <dbReference type="NCBI Taxonomy" id="449393"/>
    <lineage>
        <taxon>unclassified sequences</taxon>
        <taxon>metagenomes</taxon>
        <taxon>ecological metagenomes</taxon>
    </lineage>
</organism>
<dbReference type="InterPro" id="IPR036554">
    <property type="entry name" value="GHMP_kinase_C_sf"/>
</dbReference>
<comment type="similarity">
    <text evidence="1">Belongs to the GHMP kinase family. IspE subfamily.</text>
</comment>
<evidence type="ECO:0000259" key="8">
    <source>
        <dbReference type="Pfam" id="PF00288"/>
    </source>
</evidence>
<dbReference type="Pfam" id="PF00288">
    <property type="entry name" value="GHMP_kinases_N"/>
    <property type="match status" value="1"/>
</dbReference>
<dbReference type="EMBL" id="CAFBNO010000004">
    <property type="protein sequence ID" value="CAB4947914.1"/>
    <property type="molecule type" value="Genomic_DNA"/>
</dbReference>
<protein>
    <recommendedName>
        <fullName evidence="2">4-(cytidine 5'-diphospho)-2-C-methyl-D-erythritol kinase</fullName>
        <ecNumber evidence="2">2.7.1.148</ecNumber>
    </recommendedName>
    <alternativeName>
        <fullName evidence="7">4-(cytidine-5'-diphospho)-2-C-methyl-D-erythritol kinase</fullName>
    </alternativeName>
</protein>
<keyword evidence="3" id="KW-0808">Transferase</keyword>
<dbReference type="EC" id="2.7.1.148" evidence="2"/>
<evidence type="ECO:0000256" key="4">
    <source>
        <dbReference type="ARBA" id="ARBA00022741"/>
    </source>
</evidence>
<dbReference type="NCBIfam" id="TIGR00154">
    <property type="entry name" value="ispE"/>
    <property type="match status" value="1"/>
</dbReference>
<dbReference type="InterPro" id="IPR013750">
    <property type="entry name" value="GHMP_kinase_C_dom"/>
</dbReference>
<feature type="domain" description="GHMP kinase C-terminal" evidence="9">
    <location>
        <begin position="190"/>
        <end position="261"/>
    </location>
</feature>
<dbReference type="SUPFAM" id="SSF55060">
    <property type="entry name" value="GHMP Kinase, C-terminal domain"/>
    <property type="match status" value="1"/>
</dbReference>
<evidence type="ECO:0000313" key="10">
    <source>
        <dbReference type="EMBL" id="CAB4947914.1"/>
    </source>
</evidence>
<evidence type="ECO:0000256" key="6">
    <source>
        <dbReference type="ARBA" id="ARBA00022840"/>
    </source>
</evidence>